<keyword evidence="6 9" id="KW-0812">Transmembrane</keyword>
<keyword evidence="8 9" id="KW-0472">Membrane</keyword>
<evidence type="ECO:0000256" key="8">
    <source>
        <dbReference type="ARBA" id="ARBA00023136"/>
    </source>
</evidence>
<dbReference type="GO" id="GO:0005886">
    <property type="term" value="C:plasma membrane"/>
    <property type="evidence" value="ECO:0007669"/>
    <property type="project" value="UniProtKB-SubCell"/>
</dbReference>
<reference evidence="12" key="1">
    <citation type="journal article" date="2015" name="Nature">
        <title>Complex archaea that bridge the gap between prokaryotes and eukaryotes.</title>
        <authorList>
            <person name="Spang A."/>
            <person name="Saw J.H."/>
            <person name="Jorgensen S.L."/>
            <person name="Zaremba-Niedzwiedzka K."/>
            <person name="Martijn J."/>
            <person name="Lind A.E."/>
            <person name="van Eijk R."/>
            <person name="Schleper C."/>
            <person name="Guy L."/>
            <person name="Ettema T.J."/>
        </authorList>
    </citation>
    <scope>NUCLEOTIDE SEQUENCE</scope>
</reference>
<dbReference type="Gene3D" id="2.40.30.170">
    <property type="match status" value="1"/>
</dbReference>
<evidence type="ECO:0000259" key="11">
    <source>
        <dbReference type="Pfam" id="PF26002"/>
    </source>
</evidence>
<evidence type="ECO:0000256" key="5">
    <source>
        <dbReference type="ARBA" id="ARBA00022519"/>
    </source>
</evidence>
<gene>
    <name evidence="12" type="ORF">LCGC14_0296580</name>
</gene>
<dbReference type="PANTHER" id="PTHR30386:SF17">
    <property type="entry name" value="ALKALINE PROTEASE SECRETION PROTEIN APRE"/>
    <property type="match status" value="1"/>
</dbReference>
<keyword evidence="3" id="KW-0813">Transport</keyword>
<feature type="domain" description="AprE-like long alpha-helical hairpin" evidence="10">
    <location>
        <begin position="89"/>
        <end position="250"/>
    </location>
</feature>
<dbReference type="InterPro" id="IPR050739">
    <property type="entry name" value="MFP"/>
</dbReference>
<proteinExistence type="inferred from homology"/>
<protein>
    <submittedName>
        <fullName evidence="12">Uncharacterized protein</fullName>
    </submittedName>
</protein>
<evidence type="ECO:0000313" key="12">
    <source>
        <dbReference type="EMBL" id="KKN83722.1"/>
    </source>
</evidence>
<dbReference type="GO" id="GO:0015031">
    <property type="term" value="P:protein transport"/>
    <property type="evidence" value="ECO:0007669"/>
    <property type="project" value="InterPro"/>
</dbReference>
<comment type="subcellular location">
    <subcellularLocation>
        <location evidence="1">Cell inner membrane</location>
        <topology evidence="1">Single-pass membrane protein</topology>
    </subcellularLocation>
</comment>
<dbReference type="PRINTS" id="PR01490">
    <property type="entry name" value="RTXTOXIND"/>
</dbReference>
<dbReference type="Gene3D" id="2.40.50.100">
    <property type="match status" value="1"/>
</dbReference>
<evidence type="ECO:0000256" key="2">
    <source>
        <dbReference type="ARBA" id="ARBA00009477"/>
    </source>
</evidence>
<dbReference type="Pfam" id="PF25994">
    <property type="entry name" value="HH_AprE"/>
    <property type="match status" value="1"/>
</dbReference>
<evidence type="ECO:0000256" key="7">
    <source>
        <dbReference type="ARBA" id="ARBA00022989"/>
    </source>
</evidence>
<sequence length="423" mass="48393">MDNLASKKWLITCFIIFVIGFGTFFIWSVFSTLSSASMAAGSVVVKGHKKSVQHLEGGIIEAIYIEEGQHINKGDILFKLAKDQSQNLFEQTQTQYQYAKAAFQRIQAELSGIDTLIFTDFDQNNIEIKQMIDYQVEQFNANKHKQNSLISLQEEIKEQSTQELQTLLARQASDKKQLKIADEQVTMYQELEKKGYSSRAQFLGAKSNQELIRGRLSEYIGLIQRAKASINESELSLASIKIEHQKQLREIFEKQQELLRIRHSEYMRVKDVLDRTTIISPISGYVVNLSVNTLQGVISPRQVLLEIVPDTDDLLVEVLLNPKDIESVHEGMKAKIRLSSYNMRRVAPIDGVVENVSADRIYDEEKDISAYKVKVKIENNRTDIDLYPGMPAEVMILLEDRTPMDYLLSPLTELNYNAFREID</sequence>
<comment type="caution">
    <text evidence="12">The sequence shown here is derived from an EMBL/GenBank/DDBJ whole genome shotgun (WGS) entry which is preliminary data.</text>
</comment>
<dbReference type="Gene3D" id="1.10.287.470">
    <property type="entry name" value="Helix hairpin bin"/>
    <property type="match status" value="1"/>
</dbReference>
<accession>A0A0F9U8P5</accession>
<dbReference type="NCBIfam" id="TIGR01843">
    <property type="entry name" value="type_I_hlyD"/>
    <property type="match status" value="1"/>
</dbReference>
<dbReference type="InterPro" id="IPR010129">
    <property type="entry name" value="T1SS_HlyD"/>
</dbReference>
<dbReference type="EMBL" id="LAZR01000181">
    <property type="protein sequence ID" value="KKN83722.1"/>
    <property type="molecule type" value="Genomic_DNA"/>
</dbReference>
<keyword evidence="4" id="KW-1003">Cell membrane</keyword>
<feature type="transmembrane region" description="Helical" evidence="9">
    <location>
        <begin position="9"/>
        <end position="30"/>
    </location>
</feature>
<dbReference type="InterPro" id="IPR058982">
    <property type="entry name" value="Beta-barrel_AprE"/>
</dbReference>
<keyword evidence="7 9" id="KW-1133">Transmembrane helix</keyword>
<dbReference type="SUPFAM" id="SSF111369">
    <property type="entry name" value="HlyD-like secretion proteins"/>
    <property type="match status" value="1"/>
</dbReference>
<evidence type="ECO:0000256" key="9">
    <source>
        <dbReference type="SAM" id="Phobius"/>
    </source>
</evidence>
<organism evidence="12">
    <name type="scientific">marine sediment metagenome</name>
    <dbReference type="NCBI Taxonomy" id="412755"/>
    <lineage>
        <taxon>unclassified sequences</taxon>
        <taxon>metagenomes</taxon>
        <taxon>ecological metagenomes</taxon>
    </lineage>
</organism>
<dbReference type="AlphaFoldDB" id="A0A0F9U8P5"/>
<feature type="domain" description="AprE-like beta-barrel" evidence="11">
    <location>
        <begin position="314"/>
        <end position="397"/>
    </location>
</feature>
<evidence type="ECO:0000256" key="6">
    <source>
        <dbReference type="ARBA" id="ARBA00022692"/>
    </source>
</evidence>
<evidence type="ECO:0000256" key="3">
    <source>
        <dbReference type="ARBA" id="ARBA00022448"/>
    </source>
</evidence>
<dbReference type="InterPro" id="IPR058781">
    <property type="entry name" value="HH_AprE-like"/>
</dbReference>
<name>A0A0F9U8P5_9ZZZZ</name>
<evidence type="ECO:0000259" key="10">
    <source>
        <dbReference type="Pfam" id="PF25994"/>
    </source>
</evidence>
<dbReference type="PANTHER" id="PTHR30386">
    <property type="entry name" value="MEMBRANE FUSION SUBUNIT OF EMRAB-TOLC MULTIDRUG EFFLUX PUMP"/>
    <property type="match status" value="1"/>
</dbReference>
<keyword evidence="5" id="KW-0997">Cell inner membrane</keyword>
<dbReference type="Pfam" id="PF26002">
    <property type="entry name" value="Beta-barrel_AprE"/>
    <property type="match status" value="1"/>
</dbReference>
<evidence type="ECO:0000256" key="4">
    <source>
        <dbReference type="ARBA" id="ARBA00022475"/>
    </source>
</evidence>
<comment type="similarity">
    <text evidence="2">Belongs to the membrane fusion protein (MFP) (TC 8.A.1) family.</text>
</comment>
<evidence type="ECO:0000256" key="1">
    <source>
        <dbReference type="ARBA" id="ARBA00004377"/>
    </source>
</evidence>